<dbReference type="Gene3D" id="3.10.450.50">
    <property type="match status" value="1"/>
</dbReference>
<dbReference type="RefSeq" id="WP_234027834.1">
    <property type="nucleotide sequence ID" value="NZ_BAABKS010000005.1"/>
</dbReference>
<gene>
    <name evidence="1" type="ORF">ACFQ34_19390</name>
</gene>
<protein>
    <submittedName>
        <fullName evidence="1">Ester cyclase</fullName>
    </submittedName>
</protein>
<keyword evidence="2" id="KW-1185">Reference proteome</keyword>
<comment type="caution">
    <text evidence="1">The sequence shown here is derived from an EMBL/GenBank/DDBJ whole genome shotgun (WGS) entry which is preliminary data.</text>
</comment>
<organism evidence="1 2">
    <name type="scientific">Pseudonocardia benzenivorans</name>
    <dbReference type="NCBI Taxonomy" id="228005"/>
    <lineage>
        <taxon>Bacteria</taxon>
        <taxon>Bacillati</taxon>
        <taxon>Actinomycetota</taxon>
        <taxon>Actinomycetes</taxon>
        <taxon>Pseudonocardiales</taxon>
        <taxon>Pseudonocardiaceae</taxon>
        <taxon>Pseudonocardia</taxon>
    </lineage>
</organism>
<evidence type="ECO:0000313" key="1">
    <source>
        <dbReference type="EMBL" id="MFD1235457.1"/>
    </source>
</evidence>
<name>A0ABW3VKA5_9PSEU</name>
<dbReference type="InterPro" id="IPR032710">
    <property type="entry name" value="NTF2-like_dom_sf"/>
</dbReference>
<proteinExistence type="predicted"/>
<reference evidence="2" key="1">
    <citation type="journal article" date="2019" name="Int. J. Syst. Evol. Microbiol.">
        <title>The Global Catalogue of Microorganisms (GCM) 10K type strain sequencing project: providing services to taxonomists for standard genome sequencing and annotation.</title>
        <authorList>
            <consortium name="The Broad Institute Genomics Platform"/>
            <consortium name="The Broad Institute Genome Sequencing Center for Infectious Disease"/>
            <person name="Wu L."/>
            <person name="Ma J."/>
        </authorList>
    </citation>
    <scope>NUCLEOTIDE SEQUENCE [LARGE SCALE GENOMIC DNA]</scope>
    <source>
        <strain evidence="2">CCUG 49018</strain>
    </source>
</reference>
<dbReference type="EMBL" id="JBHTMB010000164">
    <property type="protein sequence ID" value="MFD1235457.1"/>
    <property type="molecule type" value="Genomic_DNA"/>
</dbReference>
<dbReference type="SUPFAM" id="SSF54427">
    <property type="entry name" value="NTF2-like"/>
    <property type="match status" value="1"/>
</dbReference>
<evidence type="ECO:0000313" key="2">
    <source>
        <dbReference type="Proteomes" id="UP001597182"/>
    </source>
</evidence>
<dbReference type="Proteomes" id="UP001597182">
    <property type="component" value="Unassembled WGS sequence"/>
</dbReference>
<sequence>MFRVERGLIVERWGRLDELGLRRQLGLTP</sequence>
<accession>A0ABW3VKA5</accession>